<name>A0A815SBH5_9BILA</name>
<gene>
    <name evidence="1" type="ORF">IZO911_LOCUS44356</name>
</gene>
<dbReference type="EMBL" id="CAJNOE010002624">
    <property type="protein sequence ID" value="CAF1488343.1"/>
    <property type="molecule type" value="Genomic_DNA"/>
</dbReference>
<accession>A0A815SBH5</accession>
<evidence type="ECO:0000313" key="2">
    <source>
        <dbReference type="Proteomes" id="UP000663860"/>
    </source>
</evidence>
<proteinExistence type="predicted"/>
<feature type="non-terminal residue" evidence="1">
    <location>
        <position position="71"/>
    </location>
</feature>
<sequence length="71" mass="8129">MTELDEIRSITSQQHFNTVTSEDRQISQSEVITISSNESADFSQINNVNMNPITDESDDEPLLYIRPVRNN</sequence>
<evidence type="ECO:0000313" key="1">
    <source>
        <dbReference type="EMBL" id="CAF1488343.1"/>
    </source>
</evidence>
<protein>
    <submittedName>
        <fullName evidence="1">Uncharacterized protein</fullName>
    </submittedName>
</protein>
<reference evidence="1" key="1">
    <citation type="submission" date="2021-02" db="EMBL/GenBank/DDBJ databases">
        <authorList>
            <person name="Nowell W R."/>
        </authorList>
    </citation>
    <scope>NUCLEOTIDE SEQUENCE</scope>
</reference>
<dbReference type="AlphaFoldDB" id="A0A815SBH5"/>
<dbReference type="Proteomes" id="UP000663860">
    <property type="component" value="Unassembled WGS sequence"/>
</dbReference>
<organism evidence="1 2">
    <name type="scientific">Adineta steineri</name>
    <dbReference type="NCBI Taxonomy" id="433720"/>
    <lineage>
        <taxon>Eukaryota</taxon>
        <taxon>Metazoa</taxon>
        <taxon>Spiralia</taxon>
        <taxon>Gnathifera</taxon>
        <taxon>Rotifera</taxon>
        <taxon>Eurotatoria</taxon>
        <taxon>Bdelloidea</taxon>
        <taxon>Adinetida</taxon>
        <taxon>Adinetidae</taxon>
        <taxon>Adineta</taxon>
    </lineage>
</organism>
<comment type="caution">
    <text evidence="1">The sequence shown here is derived from an EMBL/GenBank/DDBJ whole genome shotgun (WGS) entry which is preliminary data.</text>
</comment>